<keyword evidence="2" id="KW-1185">Reference proteome</keyword>
<dbReference type="InterPro" id="IPR032299">
    <property type="entry name" value="DUF4843"/>
</dbReference>
<name>A0A3Q9IQI0_9BACT</name>
<organism evidence="1 2">
    <name type="scientific">Butyricimonas faecalis</name>
    <dbReference type="NCBI Taxonomy" id="2093856"/>
    <lineage>
        <taxon>Bacteria</taxon>
        <taxon>Pseudomonadati</taxon>
        <taxon>Bacteroidota</taxon>
        <taxon>Bacteroidia</taxon>
        <taxon>Bacteroidales</taxon>
        <taxon>Odoribacteraceae</taxon>
        <taxon>Butyricimonas</taxon>
    </lineage>
</organism>
<reference evidence="1 2" key="1">
    <citation type="submission" date="2018-10" db="EMBL/GenBank/DDBJ databases">
        <title>Butyricimonas faecalis sp. nov., isolated from human faeces and emended description of the genus Butyricimonas.</title>
        <authorList>
            <person name="Le Roy T."/>
            <person name="Van der Smissen P."/>
            <person name="Paquot A."/>
            <person name="Delzenne N."/>
            <person name="Muccioli G."/>
            <person name="Collet J.-F."/>
            <person name="Cani P.D."/>
        </authorList>
    </citation>
    <scope>NUCLEOTIDE SEQUENCE [LARGE SCALE GENOMIC DNA]</scope>
    <source>
        <strain evidence="1 2">H184</strain>
    </source>
</reference>
<protein>
    <submittedName>
        <fullName evidence="1">DUF4843 domain-containing protein</fullName>
    </submittedName>
</protein>
<proteinExistence type="predicted"/>
<dbReference type="Proteomes" id="UP000270673">
    <property type="component" value="Chromosome"/>
</dbReference>
<dbReference type="AlphaFoldDB" id="A0A3Q9IQI0"/>
<evidence type="ECO:0000313" key="1">
    <source>
        <dbReference type="EMBL" id="AZS30834.1"/>
    </source>
</evidence>
<dbReference type="OrthoDB" id="1007481at2"/>
<dbReference type="RefSeq" id="WP_106481394.1">
    <property type="nucleotide sequence ID" value="NZ_CP032819.1"/>
</dbReference>
<dbReference type="KEGG" id="buy:D8S85_15630"/>
<sequence>MKYILHIIMIGAIYSSCSCSKEEILTYNNNTSERFIHFEKSEADSSDISFFTYPGETEIYFPVVVESSGFSNQNEEYKIVVMDEYTTAAPSDYEIPDKFVFKAGAVNDTCYIKLKYSSKLDANKVRIVIRLASNENFTEGESTYRVAVIWFHNIISQPNWWTSTVTSYYLGTYSDLKYSLFNSVVGVDLTDADESTIRHYALVFKQYLEEQKAAGNTILEANGTEMTVVAGGKLK</sequence>
<dbReference type="PROSITE" id="PS51257">
    <property type="entry name" value="PROKAR_LIPOPROTEIN"/>
    <property type="match status" value="1"/>
</dbReference>
<dbReference type="Pfam" id="PF16132">
    <property type="entry name" value="DUF4843"/>
    <property type="match status" value="1"/>
</dbReference>
<dbReference type="EMBL" id="CP032819">
    <property type="protein sequence ID" value="AZS30834.1"/>
    <property type="molecule type" value="Genomic_DNA"/>
</dbReference>
<gene>
    <name evidence="1" type="ORF">D8S85_15630</name>
</gene>
<evidence type="ECO:0000313" key="2">
    <source>
        <dbReference type="Proteomes" id="UP000270673"/>
    </source>
</evidence>
<accession>A0A3Q9IQI0</accession>